<dbReference type="InterPro" id="IPR004089">
    <property type="entry name" value="MCPsignal_dom"/>
</dbReference>
<dbReference type="EMBL" id="JAWIIV010000009">
    <property type="protein sequence ID" value="MEC4719944.1"/>
    <property type="molecule type" value="Genomic_DNA"/>
</dbReference>
<keyword evidence="4" id="KW-1133">Transmembrane helix</keyword>
<dbReference type="RefSeq" id="WP_326506660.1">
    <property type="nucleotide sequence ID" value="NZ_JAWIIV010000009.1"/>
</dbReference>
<name>A0ABU6J8H8_9BURK</name>
<proteinExistence type="predicted"/>
<comment type="caution">
    <text evidence="6">The sequence shown here is derived from an EMBL/GenBank/DDBJ whole genome shotgun (WGS) entry which is preliminary data.</text>
</comment>
<keyword evidence="3" id="KW-0175">Coiled coil</keyword>
<keyword evidence="4" id="KW-0472">Membrane</keyword>
<evidence type="ECO:0000256" key="2">
    <source>
        <dbReference type="PROSITE-ProRule" id="PRU00284"/>
    </source>
</evidence>
<keyword evidence="4" id="KW-0812">Transmembrane</keyword>
<accession>A0ABU6J8H8</accession>
<feature type="domain" description="Methyl-accepting transducer" evidence="5">
    <location>
        <begin position="39"/>
        <end position="246"/>
    </location>
</feature>
<dbReference type="SUPFAM" id="SSF58104">
    <property type="entry name" value="Methyl-accepting chemotaxis protein (MCP) signaling domain"/>
    <property type="match status" value="1"/>
</dbReference>
<dbReference type="PANTHER" id="PTHR32089:SF112">
    <property type="entry name" value="LYSOZYME-LIKE PROTEIN-RELATED"/>
    <property type="match status" value="1"/>
</dbReference>
<evidence type="ECO:0000313" key="6">
    <source>
        <dbReference type="EMBL" id="MEC4719944.1"/>
    </source>
</evidence>
<keyword evidence="7" id="KW-1185">Reference proteome</keyword>
<gene>
    <name evidence="6" type="ORF">RY831_12350</name>
</gene>
<evidence type="ECO:0000259" key="5">
    <source>
        <dbReference type="PROSITE" id="PS50111"/>
    </source>
</evidence>
<dbReference type="Proteomes" id="UP001352263">
    <property type="component" value="Unassembled WGS sequence"/>
</dbReference>
<dbReference type="Gene3D" id="1.10.287.950">
    <property type="entry name" value="Methyl-accepting chemotaxis protein"/>
    <property type="match status" value="1"/>
</dbReference>
<dbReference type="Pfam" id="PF00015">
    <property type="entry name" value="MCPsignal"/>
    <property type="match status" value="1"/>
</dbReference>
<dbReference type="PROSITE" id="PS50111">
    <property type="entry name" value="CHEMOTAXIS_TRANSDUC_2"/>
    <property type="match status" value="1"/>
</dbReference>
<reference evidence="6 7" key="1">
    <citation type="submission" date="2023-10" db="EMBL/GenBank/DDBJ databases">
        <title>Noviherbaspirillum sp. CPCC 100848 genome assembly.</title>
        <authorList>
            <person name="Li X.Y."/>
            <person name="Fang X.M."/>
        </authorList>
    </citation>
    <scope>NUCLEOTIDE SEQUENCE [LARGE SCALE GENOMIC DNA]</scope>
    <source>
        <strain evidence="6 7">CPCC 100848</strain>
    </source>
</reference>
<evidence type="ECO:0000256" key="1">
    <source>
        <dbReference type="ARBA" id="ARBA00023224"/>
    </source>
</evidence>
<sequence length="246" mass="26952">MIEHYLMGGIAGGILAAVLAAARMRKARLLANIELRRAGEEQLAMLAQAEARHAAELAQREHALDVQQAEIAQLQDKVIAQAQRMEEQEAALREAAERQHGWCVEAARINSEAARLRGLAATFERWHEQMDSLMAQNQDMHAKNHELSSIVKHVVIVSLNASIEASRAGPAGRGFAVVAHEVRSLALRTEGLSRDYSNSLHRNDMTTTATFQDIQAGGKMIMASLSSIEAYAGQLRQKLERSEAAA</sequence>
<evidence type="ECO:0000256" key="4">
    <source>
        <dbReference type="SAM" id="Phobius"/>
    </source>
</evidence>
<feature type="coiled-coil region" evidence="3">
    <location>
        <begin position="57"/>
        <end position="99"/>
    </location>
</feature>
<evidence type="ECO:0000256" key="3">
    <source>
        <dbReference type="SAM" id="Coils"/>
    </source>
</evidence>
<feature type="transmembrane region" description="Helical" evidence="4">
    <location>
        <begin position="6"/>
        <end position="22"/>
    </location>
</feature>
<protein>
    <submittedName>
        <fullName evidence="6">Methyl-accepting chemotaxis protein</fullName>
    </submittedName>
</protein>
<evidence type="ECO:0000313" key="7">
    <source>
        <dbReference type="Proteomes" id="UP001352263"/>
    </source>
</evidence>
<dbReference type="PANTHER" id="PTHR32089">
    <property type="entry name" value="METHYL-ACCEPTING CHEMOTAXIS PROTEIN MCPB"/>
    <property type="match status" value="1"/>
</dbReference>
<keyword evidence="1 2" id="KW-0807">Transducer</keyword>
<organism evidence="6 7">
    <name type="scientific">Noviherbaspirillum album</name>
    <dbReference type="NCBI Taxonomy" id="3080276"/>
    <lineage>
        <taxon>Bacteria</taxon>
        <taxon>Pseudomonadati</taxon>
        <taxon>Pseudomonadota</taxon>
        <taxon>Betaproteobacteria</taxon>
        <taxon>Burkholderiales</taxon>
        <taxon>Oxalobacteraceae</taxon>
        <taxon>Noviherbaspirillum</taxon>
    </lineage>
</organism>